<evidence type="ECO:0000256" key="7">
    <source>
        <dbReference type="ARBA" id="ARBA00022679"/>
    </source>
</evidence>
<dbReference type="GO" id="GO:0005524">
    <property type="term" value="F:ATP binding"/>
    <property type="evidence" value="ECO:0007669"/>
    <property type="project" value="UniProtKB-KW"/>
</dbReference>
<evidence type="ECO:0000256" key="3">
    <source>
        <dbReference type="ARBA" id="ARBA00022475"/>
    </source>
</evidence>
<evidence type="ECO:0000256" key="8">
    <source>
        <dbReference type="ARBA" id="ARBA00022692"/>
    </source>
</evidence>
<keyword evidence="12" id="KW-0418">Kinase</keyword>
<keyword evidence="3" id="KW-1003">Cell membrane</keyword>
<evidence type="ECO:0000259" key="21">
    <source>
        <dbReference type="PROSITE" id="PS50011"/>
    </source>
</evidence>
<comment type="subcellular location">
    <subcellularLocation>
        <location evidence="1">Cell membrane</location>
        <topology evidence="1">Single-pass membrane protein</topology>
    </subcellularLocation>
</comment>
<keyword evidence="10" id="KW-0677">Repeat</keyword>
<dbReference type="SUPFAM" id="SSF56112">
    <property type="entry name" value="Protein kinase-like (PK-like)"/>
    <property type="match status" value="1"/>
</dbReference>
<keyword evidence="14" id="KW-1133">Transmembrane helix</keyword>
<evidence type="ECO:0000256" key="12">
    <source>
        <dbReference type="ARBA" id="ARBA00022777"/>
    </source>
</evidence>
<dbReference type="Proteomes" id="UP001234989">
    <property type="component" value="Chromosome 4"/>
</dbReference>
<dbReference type="GO" id="GO:0004674">
    <property type="term" value="F:protein serine/threonine kinase activity"/>
    <property type="evidence" value="ECO:0007669"/>
    <property type="project" value="UniProtKB-KW"/>
</dbReference>
<evidence type="ECO:0000256" key="19">
    <source>
        <dbReference type="ARBA" id="ARBA00048679"/>
    </source>
</evidence>
<dbReference type="GO" id="GO:0005886">
    <property type="term" value="C:plasma membrane"/>
    <property type="evidence" value="ECO:0007669"/>
    <property type="project" value="UniProtKB-SubCell"/>
</dbReference>
<dbReference type="PANTHER" id="PTHR48055">
    <property type="entry name" value="LEUCINE-RICH REPEAT RECEPTOR PROTEIN KINASE EMS1"/>
    <property type="match status" value="1"/>
</dbReference>
<dbReference type="InterPro" id="IPR008271">
    <property type="entry name" value="Ser/Thr_kinase_AS"/>
</dbReference>
<evidence type="ECO:0000313" key="23">
    <source>
        <dbReference type="Proteomes" id="UP001234989"/>
    </source>
</evidence>
<comment type="catalytic activity">
    <reaction evidence="19">
        <text>L-seryl-[protein] + ATP = O-phospho-L-seryl-[protein] + ADP + H(+)</text>
        <dbReference type="Rhea" id="RHEA:17989"/>
        <dbReference type="Rhea" id="RHEA-COMP:9863"/>
        <dbReference type="Rhea" id="RHEA-COMP:11604"/>
        <dbReference type="ChEBI" id="CHEBI:15378"/>
        <dbReference type="ChEBI" id="CHEBI:29999"/>
        <dbReference type="ChEBI" id="CHEBI:30616"/>
        <dbReference type="ChEBI" id="CHEBI:83421"/>
        <dbReference type="ChEBI" id="CHEBI:456216"/>
        <dbReference type="EC" id="2.7.11.1"/>
    </reaction>
</comment>
<dbReference type="PROSITE" id="PS00108">
    <property type="entry name" value="PROTEIN_KINASE_ST"/>
    <property type="match status" value="1"/>
</dbReference>
<gene>
    <name evidence="22" type="ORF">MTR67_016601</name>
</gene>
<keyword evidence="8" id="KW-0812">Transmembrane</keyword>
<evidence type="ECO:0000256" key="5">
    <source>
        <dbReference type="ARBA" id="ARBA00022553"/>
    </source>
</evidence>
<evidence type="ECO:0000256" key="15">
    <source>
        <dbReference type="ARBA" id="ARBA00023136"/>
    </source>
</evidence>
<dbReference type="Pfam" id="PF00069">
    <property type="entry name" value="Pkinase"/>
    <property type="match status" value="1"/>
</dbReference>
<keyword evidence="11" id="KW-0547">Nucleotide-binding</keyword>
<feature type="domain" description="Protein kinase" evidence="21">
    <location>
        <begin position="1"/>
        <end position="192"/>
    </location>
</feature>
<dbReference type="EC" id="2.7.11.1" evidence="2"/>
<keyword evidence="6" id="KW-0433">Leucine-rich repeat</keyword>
<evidence type="ECO:0000256" key="9">
    <source>
        <dbReference type="ARBA" id="ARBA00022729"/>
    </source>
</evidence>
<dbReference type="PROSITE" id="PS50011">
    <property type="entry name" value="PROTEIN_KINASE_DOM"/>
    <property type="match status" value="1"/>
</dbReference>
<keyword evidence="7" id="KW-0808">Transferase</keyword>
<keyword evidence="17" id="KW-0325">Glycoprotein</keyword>
<feature type="region of interest" description="Disordered" evidence="20">
    <location>
        <begin position="1"/>
        <end position="21"/>
    </location>
</feature>
<comment type="catalytic activity">
    <reaction evidence="18">
        <text>L-threonyl-[protein] + ATP = O-phospho-L-threonyl-[protein] + ADP + H(+)</text>
        <dbReference type="Rhea" id="RHEA:46608"/>
        <dbReference type="Rhea" id="RHEA-COMP:11060"/>
        <dbReference type="Rhea" id="RHEA-COMP:11605"/>
        <dbReference type="ChEBI" id="CHEBI:15378"/>
        <dbReference type="ChEBI" id="CHEBI:30013"/>
        <dbReference type="ChEBI" id="CHEBI:30616"/>
        <dbReference type="ChEBI" id="CHEBI:61977"/>
        <dbReference type="ChEBI" id="CHEBI:456216"/>
        <dbReference type="EC" id="2.7.11.1"/>
    </reaction>
</comment>
<keyword evidence="23" id="KW-1185">Reference proteome</keyword>
<evidence type="ECO:0000256" key="2">
    <source>
        <dbReference type="ARBA" id="ARBA00012513"/>
    </source>
</evidence>
<evidence type="ECO:0000256" key="16">
    <source>
        <dbReference type="ARBA" id="ARBA00023170"/>
    </source>
</evidence>
<evidence type="ECO:0000256" key="6">
    <source>
        <dbReference type="ARBA" id="ARBA00022614"/>
    </source>
</evidence>
<organism evidence="22 23">
    <name type="scientific">Solanum verrucosum</name>
    <dbReference type="NCBI Taxonomy" id="315347"/>
    <lineage>
        <taxon>Eukaryota</taxon>
        <taxon>Viridiplantae</taxon>
        <taxon>Streptophyta</taxon>
        <taxon>Embryophyta</taxon>
        <taxon>Tracheophyta</taxon>
        <taxon>Spermatophyta</taxon>
        <taxon>Magnoliopsida</taxon>
        <taxon>eudicotyledons</taxon>
        <taxon>Gunneridae</taxon>
        <taxon>Pentapetalae</taxon>
        <taxon>asterids</taxon>
        <taxon>lamiids</taxon>
        <taxon>Solanales</taxon>
        <taxon>Solanaceae</taxon>
        <taxon>Solanoideae</taxon>
        <taxon>Solaneae</taxon>
        <taxon>Solanum</taxon>
    </lineage>
</organism>
<evidence type="ECO:0000256" key="14">
    <source>
        <dbReference type="ARBA" id="ARBA00022989"/>
    </source>
</evidence>
<evidence type="ECO:0000256" key="10">
    <source>
        <dbReference type="ARBA" id="ARBA00022737"/>
    </source>
</evidence>
<evidence type="ECO:0000256" key="17">
    <source>
        <dbReference type="ARBA" id="ARBA00023180"/>
    </source>
</evidence>
<evidence type="ECO:0000313" key="22">
    <source>
        <dbReference type="EMBL" id="WMV23216.1"/>
    </source>
</evidence>
<keyword evidence="9" id="KW-0732">Signal</keyword>
<accession>A0AAF0QM94</accession>
<dbReference type="PANTHER" id="PTHR48055:SF55">
    <property type="entry name" value="PROTEIN KINASE DOMAIN-CONTAINING PROTEIN"/>
    <property type="match status" value="1"/>
</dbReference>
<dbReference type="EMBL" id="CP133615">
    <property type="protein sequence ID" value="WMV23216.1"/>
    <property type="molecule type" value="Genomic_DNA"/>
</dbReference>
<dbReference type="InterPro" id="IPR011009">
    <property type="entry name" value="Kinase-like_dom_sf"/>
</dbReference>
<evidence type="ECO:0000256" key="20">
    <source>
        <dbReference type="SAM" id="MobiDB-lite"/>
    </source>
</evidence>
<evidence type="ECO:0000256" key="1">
    <source>
        <dbReference type="ARBA" id="ARBA00004162"/>
    </source>
</evidence>
<dbReference type="InterPro" id="IPR051564">
    <property type="entry name" value="LRR_receptor-like_kinase"/>
</dbReference>
<name>A0AAF0QM94_SOLVR</name>
<dbReference type="FunFam" id="1.10.510.10:FF:000358">
    <property type="entry name" value="Putative leucine-rich repeat receptor-like serine/threonine-protein kinase"/>
    <property type="match status" value="1"/>
</dbReference>
<sequence length="237" mass="25681">MVNGSLEDWLHPSPSEDTSQAAETKKLNILQRLNIAIDVASAIDYLHLHCKTPIVHCDLKPSNILLDNQLVGHIGDFGLAKFLQPTAQNSSTSEGSSGLVRGTIGYTAPEYGMGSELSTCGDVYSFGILLLEMFTGKRPTDGMFRDGLDLPGFSKHALLNGAMEVIDPSLIYGSEEDEKGKSTNIYQNKEYLVSVLRVGVACSAYSGAERMNITETVSQLYSIKEALLKSEKNSGAR</sequence>
<keyword evidence="13" id="KW-0067">ATP-binding</keyword>
<dbReference type="AlphaFoldDB" id="A0AAF0QM94"/>
<protein>
    <recommendedName>
        <fullName evidence="2">non-specific serine/threonine protein kinase</fullName>
        <ecNumber evidence="2">2.7.11.1</ecNumber>
    </recommendedName>
</protein>
<dbReference type="Gene3D" id="1.10.510.10">
    <property type="entry name" value="Transferase(Phosphotransferase) domain 1"/>
    <property type="match status" value="1"/>
</dbReference>
<keyword evidence="5" id="KW-0597">Phosphoprotein</keyword>
<proteinExistence type="predicted"/>
<reference evidence="22" key="1">
    <citation type="submission" date="2023-08" db="EMBL/GenBank/DDBJ databases">
        <title>A de novo genome assembly of Solanum verrucosum Schlechtendal, a Mexican diploid species geographically isolated from the other diploid A-genome species in potato relatives.</title>
        <authorList>
            <person name="Hosaka K."/>
        </authorList>
    </citation>
    <scope>NUCLEOTIDE SEQUENCE</scope>
    <source>
        <tissue evidence="22">Young leaves</tissue>
    </source>
</reference>
<evidence type="ECO:0000256" key="11">
    <source>
        <dbReference type="ARBA" id="ARBA00022741"/>
    </source>
</evidence>
<dbReference type="InterPro" id="IPR000719">
    <property type="entry name" value="Prot_kinase_dom"/>
</dbReference>
<evidence type="ECO:0000256" key="4">
    <source>
        <dbReference type="ARBA" id="ARBA00022527"/>
    </source>
</evidence>
<keyword evidence="4" id="KW-0723">Serine/threonine-protein kinase</keyword>
<evidence type="ECO:0000256" key="13">
    <source>
        <dbReference type="ARBA" id="ARBA00022840"/>
    </source>
</evidence>
<evidence type="ECO:0000256" key="18">
    <source>
        <dbReference type="ARBA" id="ARBA00047899"/>
    </source>
</evidence>
<keyword evidence="15" id="KW-0472">Membrane</keyword>
<dbReference type="SMART" id="SM00220">
    <property type="entry name" value="S_TKc"/>
    <property type="match status" value="1"/>
</dbReference>
<keyword evidence="16" id="KW-0675">Receptor</keyword>